<keyword evidence="4 7" id="KW-0863">Zinc-finger</keyword>
<dbReference type="InterPro" id="IPR036236">
    <property type="entry name" value="Znf_C2H2_sf"/>
</dbReference>
<feature type="region of interest" description="Disordered" evidence="8">
    <location>
        <begin position="790"/>
        <end position="813"/>
    </location>
</feature>
<dbReference type="Pfam" id="PF21549">
    <property type="entry name" value="PRDM2_PR"/>
    <property type="match status" value="1"/>
</dbReference>
<feature type="region of interest" description="Disordered" evidence="8">
    <location>
        <begin position="305"/>
        <end position="325"/>
    </location>
</feature>
<feature type="compositionally biased region" description="Basic and acidic residues" evidence="8">
    <location>
        <begin position="790"/>
        <end position="800"/>
    </location>
</feature>
<accession>A0ABM3JLU9</accession>
<keyword evidence="3" id="KW-0677">Repeat</keyword>
<feature type="domain" description="C2H2-type" evidence="9">
    <location>
        <begin position="1128"/>
        <end position="1158"/>
    </location>
</feature>
<dbReference type="CDD" id="cd10534">
    <property type="entry name" value="PR-SET_PRDM-like"/>
    <property type="match status" value="1"/>
</dbReference>
<feature type="compositionally biased region" description="Low complexity" evidence="8">
    <location>
        <begin position="2101"/>
        <end position="2118"/>
    </location>
</feature>
<dbReference type="Gene3D" id="2.170.270.10">
    <property type="entry name" value="SET domain"/>
    <property type="match status" value="1"/>
</dbReference>
<dbReference type="PROSITE" id="PS00028">
    <property type="entry name" value="ZINC_FINGER_C2H2_1"/>
    <property type="match status" value="4"/>
</dbReference>
<feature type="region of interest" description="Disordered" evidence="8">
    <location>
        <begin position="2101"/>
        <end position="2120"/>
    </location>
</feature>
<proteinExistence type="predicted"/>
<feature type="compositionally biased region" description="Acidic residues" evidence="8">
    <location>
        <begin position="180"/>
        <end position="192"/>
    </location>
</feature>
<feature type="compositionally biased region" description="Low complexity" evidence="8">
    <location>
        <begin position="146"/>
        <end position="179"/>
    </location>
</feature>
<feature type="compositionally biased region" description="Acidic residues" evidence="8">
    <location>
        <begin position="24"/>
        <end position="42"/>
    </location>
</feature>
<reference evidence="11" key="1">
    <citation type="submission" date="2025-08" db="UniProtKB">
        <authorList>
            <consortium name="RefSeq"/>
        </authorList>
    </citation>
    <scope>IDENTIFICATION</scope>
    <source>
        <tissue evidence="11">Adult</tissue>
    </source>
</reference>
<evidence type="ECO:0000313" key="11">
    <source>
        <dbReference type="RefSeq" id="XP_049310200.1"/>
    </source>
</evidence>
<feature type="compositionally biased region" description="Low complexity" evidence="8">
    <location>
        <begin position="1848"/>
        <end position="1869"/>
    </location>
</feature>
<sequence length="2307" mass="246559">MHGVNGDAMEQDEEEQGAGGGDDVGGEGDGDDEEEEINEAENTEQREQCTRTKAVEAESDGADDDDDDDEEEEDEADDDAHNAAFNVTARQLRAVTDALASVTGDNDRFLETPNASIAATDTNAGAAVSACNISNGKAGDDNIIANNNNSSSNHSHSNMALQRNNNNNATNNDDNSSASSDDDDGEADDDDDMVCHGMRALDGMGVGDAHRAAVNTHSSNNNNNSHHNSNSAADALLMAAIANASTNGTTNSNGGAAGVHNNALTTNASAESHNQCATQQGGATGVSALFEGALGASSGNNCNELARSSSASLSNNSSSTAALGGGGGGGSVIGAGDANSIGIGGSGGGAGGGNGICGGVVGGGGNGIASGIGGESMCGGAPSEAGSAAGTTGSGHSERKKYRHQNYSKNIYIGTKNAEKWEHTRTRLQFKNDVEFVTYLLNLADNDTERLANLPPPSAPTTPTKSFANNFKLEPNLSVKEFSKSQTENSSEAPAPAPTRRKYKKRVQFSDALNGFPKIKDFSNFSAKAKKHDQKMKNAANTSGAGTDTLPEVLDCRIAEKIKSELEEKGATKGPAHQNALCLKKPGEAGDETEQQNHSDEEDDEEAETETTGADTASAAALATAANVAAAIGDVVDANSGAGAGVTATPTLTAPTAMATTSNFRARVKGKRGPKPATTLPVSNAFSSLGNSLADDEEDELDGETDGDDEDEEMDEEALAREMKNEQNFVEEEDEHDIAFRSQQSCRECSITHDYKICPLRTAIGTITDAVDLLEWIERKNLEALAKLKHDAQRQAKQDHDPDDEDMDETSQMSELETKPLITFAEASVPAEFELHNVEPNVTGVFARTEVRSHTKLGPLIGQPVQSSDVREGSDMKWIFEICEAGAELSQLLACDNPNTSNWLRYIRPAPSYEERNVNLVSIERQAFFVTCRDVKNGMELLYWSDDCNTMWRKKHTEKTNCGGCNLRFDHPLYYRTHCSIFHDPSMSLTIRKYHCKVCGEAVLGKDNIMKHAAEKHEGKGAYQCQFCNKFFLRLNYLEMHRTYGCAANPNRARPLCDFCGRKFCQPQKLKAHIKRMHSGSRAALQRHSKEVHSRNSTVVSCPRCQKLFQNRSNLKIHMLTHSGVRPFKCSEPECNAAFTTKQCLQFHYKKVHNYTQEQMPRIERSVAYTFDAYSGGMKVDFLEQAPRRRRKSLEDQNSRLSSSIQSDTEFSDDNIFEAIKKSGKSIKDLCRNEPNLSLLSSKISSIFGEKVVGSRKRKKKKEPPTQNMNLMGAVAGGAGVGVGNATEEDDEDEHMEQVRRKQANAQLSLVESFLTTTAQRLTAQQQVQQVVAAAAAVSAMAGAGAAAVAEDPTKMHMMSGLNSQHHAMAMTGHAVAGMLNDDDDEEDDEDDNGADDVHDGGHGETHDDNNGYRHHAGMNALGQNLVVSKGSKKWISGDDRHLSRDCVNTVDRCGMGGGGVGGGGVGVGVGVGGGVGTDAAVAAAMGGAAAVAAACGMGGNGGGVGVGVGNDMGMPPFAVPPSTVDDANKLIGHNRDFLARLMNSASASHAHHNNRGEEDENSSFLDVVESNNNNNNQIAQYHHNSGGGGGGVVGNVGGGGHVVNTGNGNTNNMVGAGANNTPGHQAEEAQLQMNSLAHSQSFMSSFYNNANARLSGAGGASTSASMLVEAALNSVGNMIDSENNDMKVPNDANINTDSPMSAHHVDNETNRFNTDTAANHHSINSIDNLENELKMMKNLSSFPMQIPPLPMFPNSGNAMTSCNISPNASTPTNPQSNQNNNDVDVDASSTPRPQHLGGGAADSDGFSSVHHRTPPTPQPISPGRDYGMFSNANANGANGTPGGPGTAGSNSSGNSASGNSNNNISASSPLPTMQGHRRNASSVGSAYPEHELISPASSPSIPRYNFNGEMMRHKRAEHENERRQAIGHNPHLSSDDENSIMPQNRYVHLSKANESQIDFPNSPSSSGQDMRMKFSQSQMDLMYTKYESMAANAANLKYNSQELDSPAEYRSANSNTASAPTANDLSDLQGLDMSRSSVSASNYHHNFQLPGSASSNIPGIGRYHHHIYDILSEREQQTQQAQTQQQQHHSSAVAAAAAVAAQHQQQQEHSSQLAMQQHQSAMHNMLPDQLGEQDHDQTTSVDLSRTANYVVPSPPQLPYNHPHHDMLRMASLDLTPNTNMSVGNNRSFLSSQMQHQSRESLEHHRLLSTVEQHRILAASNVAADQHRLLVDPTAHLLMEQNNRLLGTDQSRLLGESAQNRHMARSFGAYHQVASGNYHPGVRPPVLPSANHHASNPSNYHPFPAYY</sequence>
<feature type="region of interest" description="Disordered" evidence="8">
    <location>
        <begin position="2286"/>
        <end position="2307"/>
    </location>
</feature>
<dbReference type="InterPro" id="IPR046341">
    <property type="entry name" value="SET_dom_sf"/>
</dbReference>
<dbReference type="RefSeq" id="XP_049310200.1">
    <property type="nucleotide sequence ID" value="XM_049454243.1"/>
</dbReference>
<keyword evidence="10" id="KW-1185">Reference proteome</keyword>
<evidence type="ECO:0000259" key="9">
    <source>
        <dbReference type="PROSITE" id="PS50157"/>
    </source>
</evidence>
<feature type="domain" description="C2H2-type" evidence="9">
    <location>
        <begin position="994"/>
        <end position="1022"/>
    </location>
</feature>
<evidence type="ECO:0000256" key="7">
    <source>
        <dbReference type="PROSITE-ProRule" id="PRU00042"/>
    </source>
</evidence>
<dbReference type="Proteomes" id="UP001652620">
    <property type="component" value="Chromosome 4"/>
</dbReference>
<evidence type="ECO:0000256" key="3">
    <source>
        <dbReference type="ARBA" id="ARBA00022737"/>
    </source>
</evidence>
<evidence type="ECO:0000256" key="1">
    <source>
        <dbReference type="ARBA" id="ARBA00004123"/>
    </source>
</evidence>
<feature type="region of interest" description="Disordered" evidence="8">
    <location>
        <begin position="144"/>
        <end position="195"/>
    </location>
</feature>
<evidence type="ECO:0000256" key="2">
    <source>
        <dbReference type="ARBA" id="ARBA00022723"/>
    </source>
</evidence>
<feature type="compositionally biased region" description="Acidic residues" evidence="8">
    <location>
        <begin position="1381"/>
        <end position="1395"/>
    </location>
</feature>
<feature type="region of interest" description="Disordered" evidence="8">
    <location>
        <begin position="1255"/>
        <end position="1277"/>
    </location>
</feature>
<keyword evidence="6" id="KW-0539">Nucleus</keyword>
<feature type="compositionally biased region" description="Low complexity" evidence="8">
    <location>
        <begin position="379"/>
        <end position="395"/>
    </location>
</feature>
<gene>
    <name evidence="11" type="primary">LOC105229814</name>
</gene>
<feature type="domain" description="C2H2-type" evidence="9">
    <location>
        <begin position="1023"/>
        <end position="1050"/>
    </location>
</feature>
<protein>
    <submittedName>
        <fullName evidence="11">Uncharacterized protein LOC105229814</fullName>
    </submittedName>
</protein>
<feature type="region of interest" description="Disordered" evidence="8">
    <location>
        <begin position="2006"/>
        <end position="2029"/>
    </location>
</feature>
<feature type="region of interest" description="Disordered" evidence="8">
    <location>
        <begin position="1"/>
        <end position="82"/>
    </location>
</feature>
<feature type="region of interest" description="Disordered" evidence="8">
    <location>
        <begin position="658"/>
        <end position="717"/>
    </location>
</feature>
<feature type="region of interest" description="Disordered" evidence="8">
    <location>
        <begin position="1758"/>
        <end position="1907"/>
    </location>
</feature>
<organism evidence="10 11">
    <name type="scientific">Bactrocera dorsalis</name>
    <name type="common">Oriental fruit fly</name>
    <name type="synonym">Dacus dorsalis</name>
    <dbReference type="NCBI Taxonomy" id="27457"/>
    <lineage>
        <taxon>Eukaryota</taxon>
        <taxon>Metazoa</taxon>
        <taxon>Ecdysozoa</taxon>
        <taxon>Arthropoda</taxon>
        <taxon>Hexapoda</taxon>
        <taxon>Insecta</taxon>
        <taxon>Pterygota</taxon>
        <taxon>Neoptera</taxon>
        <taxon>Endopterygota</taxon>
        <taxon>Diptera</taxon>
        <taxon>Brachycera</taxon>
        <taxon>Muscomorpha</taxon>
        <taxon>Tephritoidea</taxon>
        <taxon>Tephritidae</taxon>
        <taxon>Bactrocera</taxon>
        <taxon>Bactrocera</taxon>
    </lineage>
</organism>
<dbReference type="Gene3D" id="3.30.160.60">
    <property type="entry name" value="Classic Zinc Finger"/>
    <property type="match status" value="3"/>
</dbReference>
<evidence type="ECO:0000256" key="6">
    <source>
        <dbReference type="ARBA" id="ARBA00023242"/>
    </source>
</evidence>
<evidence type="ECO:0000256" key="8">
    <source>
        <dbReference type="SAM" id="MobiDB-lite"/>
    </source>
</evidence>
<dbReference type="PANTHER" id="PTHR24406">
    <property type="entry name" value="TRANSCRIPTIONAL REPRESSOR CTCFL-RELATED"/>
    <property type="match status" value="1"/>
</dbReference>
<feature type="domain" description="C2H2-type" evidence="9">
    <location>
        <begin position="1100"/>
        <end position="1127"/>
    </location>
</feature>
<keyword evidence="5" id="KW-0862">Zinc</keyword>
<dbReference type="InterPro" id="IPR001214">
    <property type="entry name" value="SET_dom"/>
</dbReference>
<dbReference type="PROSITE" id="PS50157">
    <property type="entry name" value="ZINC_FINGER_C2H2_2"/>
    <property type="match status" value="5"/>
</dbReference>
<feature type="compositionally biased region" description="Polar residues" evidence="8">
    <location>
        <begin position="1758"/>
        <end position="1769"/>
    </location>
</feature>
<dbReference type="InterPro" id="IPR013087">
    <property type="entry name" value="Znf_C2H2_type"/>
</dbReference>
<feature type="region of interest" description="Disordered" evidence="8">
    <location>
        <begin position="1379"/>
        <end position="1415"/>
    </location>
</feature>
<feature type="compositionally biased region" description="Polar residues" evidence="8">
    <location>
        <begin position="680"/>
        <end position="691"/>
    </location>
</feature>
<feature type="compositionally biased region" description="Acidic residues" evidence="8">
    <location>
        <begin position="57"/>
        <end position="78"/>
    </location>
</feature>
<comment type="subcellular location">
    <subcellularLocation>
        <location evidence="1">Nucleus</location>
    </subcellularLocation>
</comment>
<feature type="compositionally biased region" description="Basic and acidic residues" evidence="8">
    <location>
        <begin position="1396"/>
        <end position="1412"/>
    </location>
</feature>
<feature type="compositionally biased region" description="Low complexity" evidence="8">
    <location>
        <begin position="305"/>
        <end position="322"/>
    </location>
</feature>
<dbReference type="InterPro" id="IPR050888">
    <property type="entry name" value="ZnF_C2H2-type_TF"/>
</dbReference>
<evidence type="ECO:0000256" key="5">
    <source>
        <dbReference type="ARBA" id="ARBA00022833"/>
    </source>
</evidence>
<dbReference type="GeneID" id="105229814"/>
<feature type="compositionally biased region" description="Basic and acidic residues" evidence="8">
    <location>
        <begin position="43"/>
        <end position="56"/>
    </location>
</feature>
<keyword evidence="2" id="KW-0479">Metal-binding</keyword>
<dbReference type="SMART" id="SM00355">
    <property type="entry name" value="ZnF_C2H2"/>
    <property type="match status" value="6"/>
</dbReference>
<evidence type="ECO:0000313" key="10">
    <source>
        <dbReference type="Proteomes" id="UP001652620"/>
    </source>
</evidence>
<feature type="compositionally biased region" description="Low complexity" evidence="8">
    <location>
        <begin position="1770"/>
        <end position="1783"/>
    </location>
</feature>
<feature type="compositionally biased region" description="Acidic residues" evidence="8">
    <location>
        <begin position="694"/>
        <end position="717"/>
    </location>
</feature>
<feature type="compositionally biased region" description="Low complexity" evidence="8">
    <location>
        <begin position="2012"/>
        <end position="2024"/>
    </location>
</feature>
<feature type="region of interest" description="Disordered" evidence="8">
    <location>
        <begin position="588"/>
        <end position="615"/>
    </location>
</feature>
<feature type="compositionally biased region" description="Acidic residues" evidence="8">
    <location>
        <begin position="589"/>
        <end position="609"/>
    </location>
</feature>
<dbReference type="SUPFAM" id="SSF57667">
    <property type="entry name" value="beta-beta-alpha zinc fingers"/>
    <property type="match status" value="2"/>
</dbReference>
<feature type="region of interest" description="Disordered" evidence="8">
    <location>
        <begin position="379"/>
        <end position="403"/>
    </location>
</feature>
<name>A0ABM3JLU9_BACDO</name>
<feature type="domain" description="C2H2-type" evidence="9">
    <location>
        <begin position="1055"/>
        <end position="1083"/>
    </location>
</feature>
<feature type="region of interest" description="Disordered" evidence="8">
    <location>
        <begin position="482"/>
        <end position="503"/>
    </location>
</feature>
<evidence type="ECO:0000256" key="4">
    <source>
        <dbReference type="ARBA" id="ARBA00022771"/>
    </source>
</evidence>